<evidence type="ECO:0000259" key="1">
    <source>
        <dbReference type="Pfam" id="PF06283"/>
    </source>
</evidence>
<name>A0ABW4ZMD5_9SPHI</name>
<dbReference type="EMBL" id="JBHUHZ010000001">
    <property type="protein sequence ID" value="MFD2163001.1"/>
    <property type="molecule type" value="Genomic_DNA"/>
</dbReference>
<dbReference type="InterPro" id="IPR029062">
    <property type="entry name" value="Class_I_gatase-like"/>
</dbReference>
<keyword evidence="3" id="KW-1185">Reference proteome</keyword>
<dbReference type="Proteomes" id="UP001597387">
    <property type="component" value="Unassembled WGS sequence"/>
</dbReference>
<feature type="domain" description="ThuA-like" evidence="1">
    <location>
        <begin position="84"/>
        <end position="245"/>
    </location>
</feature>
<dbReference type="Pfam" id="PF06283">
    <property type="entry name" value="ThuA"/>
    <property type="match status" value="1"/>
</dbReference>
<dbReference type="PANTHER" id="PTHR40469">
    <property type="entry name" value="SECRETED GLYCOSYL HYDROLASE"/>
    <property type="match status" value="1"/>
</dbReference>
<dbReference type="Gene3D" id="3.40.50.880">
    <property type="match status" value="1"/>
</dbReference>
<evidence type="ECO:0000313" key="2">
    <source>
        <dbReference type="EMBL" id="MFD2163001.1"/>
    </source>
</evidence>
<reference evidence="3" key="1">
    <citation type="journal article" date="2019" name="Int. J. Syst. Evol. Microbiol.">
        <title>The Global Catalogue of Microorganisms (GCM) 10K type strain sequencing project: providing services to taxonomists for standard genome sequencing and annotation.</title>
        <authorList>
            <consortium name="The Broad Institute Genomics Platform"/>
            <consortium name="The Broad Institute Genome Sequencing Center for Infectious Disease"/>
            <person name="Wu L."/>
            <person name="Ma J."/>
        </authorList>
    </citation>
    <scope>NUCLEOTIDE SEQUENCE [LARGE SCALE GENOMIC DNA]</scope>
    <source>
        <strain evidence="3">KCTC 42217</strain>
    </source>
</reference>
<sequence>MRLLAGLILCLVLANCNVTTQQSKLRKPLRVLLITGGCCHNYPLQSQALQDGLAKLTTAEWTVVNEGGSGTQAMISLYDNPEWAEGYDVVVHNECFADTKSPEYIKKITQVHHAGVPAVVIHCAMHSYRTAEIDNWREFLGVTSRRHDHQSNYPVTKVDAKHPIVKDIPNNWITPKDELYIIEKTWPNTRVLATSISERDGKTHPVIWTNRYGKAKVFGTTYGHSDATFADPVFLNMLSKGILWAAGKLE</sequence>
<accession>A0ABW4ZMD5</accession>
<evidence type="ECO:0000313" key="3">
    <source>
        <dbReference type="Proteomes" id="UP001597387"/>
    </source>
</evidence>
<dbReference type="PANTHER" id="PTHR40469:SF2">
    <property type="entry name" value="GALACTOSE-BINDING DOMAIN-LIKE SUPERFAMILY PROTEIN"/>
    <property type="match status" value="1"/>
</dbReference>
<protein>
    <submittedName>
        <fullName evidence="2">ThuA domain-containing protein</fullName>
    </submittedName>
</protein>
<organism evidence="2 3">
    <name type="scientific">Paradesertivirga mongoliensis</name>
    <dbReference type="NCBI Taxonomy" id="2100740"/>
    <lineage>
        <taxon>Bacteria</taxon>
        <taxon>Pseudomonadati</taxon>
        <taxon>Bacteroidota</taxon>
        <taxon>Sphingobacteriia</taxon>
        <taxon>Sphingobacteriales</taxon>
        <taxon>Sphingobacteriaceae</taxon>
        <taxon>Paradesertivirga</taxon>
    </lineage>
</organism>
<gene>
    <name evidence="2" type="ORF">ACFSJU_11405</name>
</gene>
<dbReference type="SUPFAM" id="SSF52317">
    <property type="entry name" value="Class I glutamine amidotransferase-like"/>
    <property type="match status" value="1"/>
</dbReference>
<dbReference type="RefSeq" id="WP_255902491.1">
    <property type="nucleotide sequence ID" value="NZ_JAFMZO010000003.1"/>
</dbReference>
<dbReference type="InterPro" id="IPR029010">
    <property type="entry name" value="ThuA-like"/>
</dbReference>
<proteinExistence type="predicted"/>
<comment type="caution">
    <text evidence="2">The sequence shown here is derived from an EMBL/GenBank/DDBJ whole genome shotgun (WGS) entry which is preliminary data.</text>
</comment>